<dbReference type="InterPro" id="IPR016032">
    <property type="entry name" value="Sig_transdc_resp-reg_C-effctor"/>
</dbReference>
<dbReference type="GO" id="GO:0006355">
    <property type="term" value="P:regulation of DNA-templated transcription"/>
    <property type="evidence" value="ECO:0007669"/>
    <property type="project" value="InterPro"/>
</dbReference>
<dbReference type="InterPro" id="IPR036390">
    <property type="entry name" value="WH_DNA-bd_sf"/>
</dbReference>
<dbReference type="PANTHER" id="PTHR34293">
    <property type="entry name" value="HTH-TYPE TRANSCRIPTIONAL REGULATOR TRMBL2"/>
    <property type="match status" value="1"/>
</dbReference>
<dbReference type="GO" id="GO:0003677">
    <property type="term" value="F:DNA binding"/>
    <property type="evidence" value="ECO:0007669"/>
    <property type="project" value="UniProtKB-KW"/>
</dbReference>
<keyword evidence="2" id="KW-0238">DNA-binding</keyword>
<dbReference type="InterPro" id="IPR051797">
    <property type="entry name" value="TrmB-like"/>
</dbReference>
<dbReference type="SMART" id="SM00421">
    <property type="entry name" value="HTH_LUXR"/>
    <property type="match status" value="1"/>
</dbReference>
<evidence type="ECO:0000313" key="2">
    <source>
        <dbReference type="EMBL" id="MBB5978206.1"/>
    </source>
</evidence>
<comment type="caution">
    <text evidence="2">The sequence shown here is derived from an EMBL/GenBank/DDBJ whole genome shotgun (WGS) entry which is preliminary data.</text>
</comment>
<dbReference type="InterPro" id="IPR036388">
    <property type="entry name" value="WH-like_DNA-bd_sf"/>
</dbReference>
<evidence type="ECO:0000313" key="3">
    <source>
        <dbReference type="Proteomes" id="UP000558997"/>
    </source>
</evidence>
<evidence type="ECO:0000259" key="1">
    <source>
        <dbReference type="SMART" id="SM00421"/>
    </source>
</evidence>
<dbReference type="EMBL" id="JACHNF010000001">
    <property type="protein sequence ID" value="MBB5978206.1"/>
    <property type="molecule type" value="Genomic_DNA"/>
</dbReference>
<dbReference type="SUPFAM" id="SSF46785">
    <property type="entry name" value="Winged helix' DNA-binding domain"/>
    <property type="match status" value="1"/>
</dbReference>
<feature type="domain" description="HTH luxR-type" evidence="1">
    <location>
        <begin position="255"/>
        <end position="307"/>
    </location>
</feature>
<dbReference type="Gene3D" id="1.10.10.10">
    <property type="entry name" value="Winged helix-like DNA-binding domain superfamily/Winged helix DNA-binding domain"/>
    <property type="match status" value="2"/>
</dbReference>
<dbReference type="InterPro" id="IPR000792">
    <property type="entry name" value="Tscrpt_reg_LuxR_C"/>
</dbReference>
<name>A0A841DN59_9ACTN</name>
<protein>
    <submittedName>
        <fullName evidence="2">DNA-binding MarR family transcriptional regulator</fullName>
    </submittedName>
</protein>
<accession>A0A841DN59</accession>
<dbReference type="PANTHER" id="PTHR34293:SF1">
    <property type="entry name" value="HTH-TYPE TRANSCRIPTIONAL REGULATOR TRMBL2"/>
    <property type="match status" value="1"/>
</dbReference>
<organism evidence="2 3">
    <name type="scientific">Kribbella solani</name>
    <dbReference type="NCBI Taxonomy" id="236067"/>
    <lineage>
        <taxon>Bacteria</taxon>
        <taxon>Bacillati</taxon>
        <taxon>Actinomycetota</taxon>
        <taxon>Actinomycetes</taxon>
        <taxon>Propionibacteriales</taxon>
        <taxon>Kribbellaceae</taxon>
        <taxon>Kribbella</taxon>
    </lineage>
</organism>
<gene>
    <name evidence="2" type="ORF">HDA44_001547</name>
</gene>
<sequence length="324" mass="35127">MLETVGVEPPDEEAYRALLTAPGCDVRELAGHLGRDEQELAATVERLEKLGLLTVTSDDPVRLLPTRPDVAVDALVAVRRAELDRVRAEARVLLSEVRAQEQHRPENLVEVIVGQEAIAARFAQLLNGTKNQLLVLDRPPYAAQAEKSDTTVRGLLGEGVVVHGIYSPDSLDIPGGVDEAYSAADAGETSRVHPQLPMKLAVFDAKAALLPLSVDQLTDSALVVHPCALLDALMEMFWLLWDQAVPVVPTAKADPTDARLMTLLAAGFKDDAIARQLALSSRTVGRRVAELMETLGARTRFQAGIHAQRRHLLEDDQRTTSAGD</sequence>
<keyword evidence="3" id="KW-1185">Reference proteome</keyword>
<dbReference type="SUPFAM" id="SSF46894">
    <property type="entry name" value="C-terminal effector domain of the bipartite response regulators"/>
    <property type="match status" value="1"/>
</dbReference>
<dbReference type="RefSeq" id="WP_184832495.1">
    <property type="nucleotide sequence ID" value="NZ_BAAAVN010000004.1"/>
</dbReference>
<dbReference type="Proteomes" id="UP000558997">
    <property type="component" value="Unassembled WGS sequence"/>
</dbReference>
<proteinExistence type="predicted"/>
<dbReference type="AlphaFoldDB" id="A0A841DN59"/>
<reference evidence="2 3" key="1">
    <citation type="submission" date="2020-08" db="EMBL/GenBank/DDBJ databases">
        <title>Sequencing the genomes of 1000 actinobacteria strains.</title>
        <authorList>
            <person name="Klenk H.-P."/>
        </authorList>
    </citation>
    <scope>NUCLEOTIDE SEQUENCE [LARGE SCALE GENOMIC DNA]</scope>
    <source>
        <strain evidence="2 3">DSM 17294</strain>
    </source>
</reference>